<dbReference type="KEGG" id="msl:Msil_1544"/>
<protein>
    <submittedName>
        <fullName evidence="1">Uncharacterized protein</fullName>
    </submittedName>
</protein>
<gene>
    <name evidence="1" type="ordered locus">Msil_1544</name>
</gene>
<dbReference type="HOGENOM" id="CLU_1439564_0_0_5"/>
<name>B8EI12_METSB</name>
<keyword evidence="2" id="KW-1185">Reference proteome</keyword>
<accession>B8EI12</accession>
<organism evidence="1 2">
    <name type="scientific">Methylocella silvestris (strain DSM 15510 / CIP 108128 / LMG 27833 / NCIMB 13906 / BL2)</name>
    <dbReference type="NCBI Taxonomy" id="395965"/>
    <lineage>
        <taxon>Bacteria</taxon>
        <taxon>Pseudomonadati</taxon>
        <taxon>Pseudomonadota</taxon>
        <taxon>Alphaproteobacteria</taxon>
        <taxon>Hyphomicrobiales</taxon>
        <taxon>Beijerinckiaceae</taxon>
        <taxon>Methylocella</taxon>
    </lineage>
</organism>
<dbReference type="EMBL" id="CP001280">
    <property type="protein sequence ID" value="ACK50494.1"/>
    <property type="molecule type" value="Genomic_DNA"/>
</dbReference>
<proteinExistence type="predicted"/>
<dbReference type="Proteomes" id="UP000002257">
    <property type="component" value="Chromosome"/>
</dbReference>
<dbReference type="AlphaFoldDB" id="B8EI12"/>
<sequence>MITFRVKVEGLKKNLAAGIPMVIARGLNEGGDKVRTQVQRALKTQTGVSKYSSITSRIDTLRAYASRNAGSIGANHGSGFSSSGSMSYHIIAKGKGIPIAEFPVRLTKKGIAAKTWGVDHLFKRSFGVPGQGVAGFRARLTGKRFPIRKLYGPSLPKELTTGAAREAFLASLAFVPVAVLKRLGRHLG</sequence>
<reference evidence="1 2" key="1">
    <citation type="journal article" date="2010" name="J. Bacteriol.">
        <title>Complete genome sequence of the aerobic facultative methanotroph Methylocella silvestris BL2.</title>
        <authorList>
            <person name="Chen Y."/>
            <person name="Crombie A."/>
            <person name="Rahman M.T."/>
            <person name="Dedysh S.N."/>
            <person name="Liesack W."/>
            <person name="Stott M.B."/>
            <person name="Alam M."/>
            <person name="Theisen A.R."/>
            <person name="Murrell J.C."/>
            <person name="Dunfield P.F."/>
        </authorList>
    </citation>
    <scope>NUCLEOTIDE SEQUENCE [LARGE SCALE GENOMIC DNA]</scope>
    <source>
        <strain evidence="2">DSM 15510 / CIP 108128 / LMG 27833 / NCIMB 13906 / BL2</strain>
    </source>
</reference>
<evidence type="ECO:0000313" key="1">
    <source>
        <dbReference type="EMBL" id="ACK50494.1"/>
    </source>
</evidence>
<evidence type="ECO:0000313" key="2">
    <source>
        <dbReference type="Proteomes" id="UP000002257"/>
    </source>
</evidence>
<dbReference type="eggNOG" id="ENOG5033BZW">
    <property type="taxonomic scope" value="Bacteria"/>
</dbReference>